<dbReference type="EMBL" id="GBXM01085393">
    <property type="protein sequence ID" value="JAH23184.1"/>
    <property type="molecule type" value="Transcribed_RNA"/>
</dbReference>
<protein>
    <submittedName>
        <fullName evidence="2">Uncharacterized protein</fullName>
    </submittedName>
</protein>
<keyword evidence="1" id="KW-0472">Membrane</keyword>
<organism evidence="2">
    <name type="scientific">Anguilla anguilla</name>
    <name type="common">European freshwater eel</name>
    <name type="synonym">Muraena anguilla</name>
    <dbReference type="NCBI Taxonomy" id="7936"/>
    <lineage>
        <taxon>Eukaryota</taxon>
        <taxon>Metazoa</taxon>
        <taxon>Chordata</taxon>
        <taxon>Craniata</taxon>
        <taxon>Vertebrata</taxon>
        <taxon>Euteleostomi</taxon>
        <taxon>Actinopterygii</taxon>
        <taxon>Neopterygii</taxon>
        <taxon>Teleostei</taxon>
        <taxon>Anguilliformes</taxon>
        <taxon>Anguillidae</taxon>
        <taxon>Anguilla</taxon>
    </lineage>
</organism>
<evidence type="ECO:0000256" key="1">
    <source>
        <dbReference type="SAM" id="Phobius"/>
    </source>
</evidence>
<evidence type="ECO:0000313" key="2">
    <source>
        <dbReference type="EMBL" id="JAH23184.1"/>
    </source>
</evidence>
<dbReference type="AlphaFoldDB" id="A0A0E9R228"/>
<keyword evidence="1" id="KW-0812">Transmembrane</keyword>
<accession>A0A0E9R228</accession>
<reference evidence="2" key="1">
    <citation type="submission" date="2014-11" db="EMBL/GenBank/DDBJ databases">
        <authorList>
            <person name="Amaro Gonzalez C."/>
        </authorList>
    </citation>
    <scope>NUCLEOTIDE SEQUENCE</scope>
</reference>
<name>A0A0E9R228_ANGAN</name>
<proteinExistence type="predicted"/>
<sequence>MPSLKHTFTPVACCQVALLFIDTYLYIFFQCVNFIFSTKEMQCLVSQ</sequence>
<keyword evidence="1" id="KW-1133">Transmembrane helix</keyword>
<reference evidence="2" key="2">
    <citation type="journal article" date="2015" name="Fish Shellfish Immunol.">
        <title>Early steps in the European eel (Anguilla anguilla)-Vibrio vulnificus interaction in the gills: Role of the RtxA13 toxin.</title>
        <authorList>
            <person name="Callol A."/>
            <person name="Pajuelo D."/>
            <person name="Ebbesson L."/>
            <person name="Teles M."/>
            <person name="MacKenzie S."/>
            <person name="Amaro C."/>
        </authorList>
    </citation>
    <scope>NUCLEOTIDE SEQUENCE</scope>
</reference>
<feature type="transmembrane region" description="Helical" evidence="1">
    <location>
        <begin position="7"/>
        <end position="29"/>
    </location>
</feature>